<dbReference type="InterPro" id="IPR012338">
    <property type="entry name" value="Beta-lactam/transpept-like"/>
</dbReference>
<dbReference type="PANTHER" id="PTHR46520">
    <property type="entry name" value="SERINE BETA-LACTAMASE-LIKE PROTEIN LACTB, MITOCHONDRIAL"/>
    <property type="match status" value="1"/>
</dbReference>
<name>A0ABZ0ISY4_9BACT</name>
<dbReference type="InterPro" id="IPR001466">
    <property type="entry name" value="Beta-lactam-related"/>
</dbReference>
<dbReference type="EMBL" id="CP136051">
    <property type="protein sequence ID" value="WOK08163.1"/>
    <property type="molecule type" value="Genomic_DNA"/>
</dbReference>
<evidence type="ECO:0000313" key="3">
    <source>
        <dbReference type="Proteomes" id="UP001302349"/>
    </source>
</evidence>
<gene>
    <name evidence="2" type="ORF">RT717_05880</name>
</gene>
<dbReference type="Proteomes" id="UP001302349">
    <property type="component" value="Chromosome"/>
</dbReference>
<dbReference type="RefSeq" id="WP_317490809.1">
    <property type="nucleotide sequence ID" value="NZ_CP136051.1"/>
</dbReference>
<reference evidence="2 3" key="1">
    <citation type="journal article" date="2023" name="Microbiol. Resour. Announc.">
        <title>Complete Genome Sequence of Imperialibacter roseus strain P4T.</title>
        <authorList>
            <person name="Tizabi D.R."/>
            <person name="Bachvaroff T."/>
            <person name="Hill R.T."/>
        </authorList>
    </citation>
    <scope>NUCLEOTIDE SEQUENCE [LARGE SCALE GENOMIC DNA]</scope>
    <source>
        <strain evidence="2 3">P4T</strain>
    </source>
</reference>
<proteinExistence type="predicted"/>
<dbReference type="InterPro" id="IPR052794">
    <property type="entry name" value="Mito_Ser_Protease_LACTB"/>
</dbReference>
<dbReference type="Pfam" id="PF00144">
    <property type="entry name" value="Beta-lactamase"/>
    <property type="match status" value="1"/>
</dbReference>
<sequence>MKKLLLIFGAVICIAYSCQQPETSSTPYEAAIAESSRMIDSLMTAEKVPGIDVAVAINGEVVWSQGFGYADLEHEAPVRAGYSLFRIGSVSKPITSAAMGTLMDAGQLDLTQPVQTYVPDFPEKRYPITVKQVGGHIGGIRHYQGREMLSAAYYPTVMGGLNIFRDDTLLFAPGTKYSYSSYGFNLLSAVVEGASGEDFLPFVQKNVFEALQMEHTTPDINHKIIPGRVSFYDVDSLGNIVNATYVDNSYKWAGGGFISCTKDLIKFGEAHRTGTFLSDSVRSILLTSQALADGKVTGYGVGWGVWEKNGRKGFGHTGGSVGGITDFRVYPKEGLILVLLSNSSVTKYGNVSDRIVELFLAGDK</sequence>
<dbReference type="Gene3D" id="3.40.710.10">
    <property type="entry name" value="DD-peptidase/beta-lactamase superfamily"/>
    <property type="match status" value="1"/>
</dbReference>
<protein>
    <submittedName>
        <fullName evidence="2">Serine hydrolase domain-containing protein</fullName>
        <ecNumber evidence="2">3.1.1.103</ecNumber>
    </submittedName>
</protein>
<evidence type="ECO:0000313" key="2">
    <source>
        <dbReference type="EMBL" id="WOK08163.1"/>
    </source>
</evidence>
<feature type="domain" description="Beta-lactamase-related" evidence="1">
    <location>
        <begin position="37"/>
        <end position="350"/>
    </location>
</feature>
<dbReference type="SUPFAM" id="SSF56601">
    <property type="entry name" value="beta-lactamase/transpeptidase-like"/>
    <property type="match status" value="1"/>
</dbReference>
<dbReference type="PROSITE" id="PS51257">
    <property type="entry name" value="PROKAR_LIPOPROTEIN"/>
    <property type="match status" value="1"/>
</dbReference>
<evidence type="ECO:0000259" key="1">
    <source>
        <dbReference type="Pfam" id="PF00144"/>
    </source>
</evidence>
<keyword evidence="2" id="KW-0378">Hydrolase</keyword>
<accession>A0ABZ0ISY4</accession>
<keyword evidence="3" id="KW-1185">Reference proteome</keyword>
<dbReference type="EC" id="3.1.1.103" evidence="2"/>
<organism evidence="2 3">
    <name type="scientific">Imperialibacter roseus</name>
    <dbReference type="NCBI Taxonomy" id="1324217"/>
    <lineage>
        <taxon>Bacteria</taxon>
        <taxon>Pseudomonadati</taxon>
        <taxon>Bacteroidota</taxon>
        <taxon>Cytophagia</taxon>
        <taxon>Cytophagales</taxon>
        <taxon>Flammeovirgaceae</taxon>
        <taxon>Imperialibacter</taxon>
    </lineage>
</organism>
<dbReference type="PANTHER" id="PTHR46520:SF1">
    <property type="entry name" value="SERINE BETA-LACTAMASE-LIKE PROTEIN LACTB, MITOCHONDRIAL"/>
    <property type="match status" value="1"/>
</dbReference>
<dbReference type="GO" id="GO:0016787">
    <property type="term" value="F:hydrolase activity"/>
    <property type="evidence" value="ECO:0007669"/>
    <property type="project" value="UniProtKB-KW"/>
</dbReference>